<name>A0A9W3PJP2_BACTU</name>
<geneLocation type="plasmid" evidence="3 4">
    <name>pBMB0233</name>
</geneLocation>
<feature type="compositionally biased region" description="Basic and acidic residues" evidence="1">
    <location>
        <begin position="1"/>
        <end position="16"/>
    </location>
</feature>
<sequence length="61" mass="6755">MAQVNEKEVSKNEPIQEKAVTIDTPDIQYGAVAAGSENWMPSTDPQNLDNLDDLEPPKKDE</sequence>
<dbReference type="KEGG" id="bthu:YBT1518_31830"/>
<evidence type="ECO:0000313" key="3">
    <source>
        <dbReference type="EMBL" id="AHA75835.1"/>
    </source>
</evidence>
<feature type="compositionally biased region" description="Polar residues" evidence="1">
    <location>
        <begin position="39"/>
        <end position="49"/>
    </location>
</feature>
<dbReference type="KEGG" id="bthu:YBT1518_33077"/>
<proteinExistence type="predicted"/>
<feature type="region of interest" description="Disordered" evidence="1">
    <location>
        <begin position="36"/>
        <end position="61"/>
    </location>
</feature>
<evidence type="ECO:0000313" key="4">
    <source>
        <dbReference type="Proteomes" id="UP000018566"/>
    </source>
</evidence>
<keyword evidence="3" id="KW-0614">Plasmid</keyword>
<evidence type="ECO:0000313" key="2">
    <source>
        <dbReference type="EMBL" id="AHA75639.1"/>
    </source>
</evidence>
<dbReference type="EMBL" id="CP005940">
    <property type="protein sequence ID" value="AHA75835.1"/>
    <property type="molecule type" value="Genomic_DNA"/>
</dbReference>
<organism evidence="3 4">
    <name type="scientific">Bacillus thuringiensis YBT-1518</name>
    <dbReference type="NCBI Taxonomy" id="529122"/>
    <lineage>
        <taxon>Bacteria</taxon>
        <taxon>Bacillati</taxon>
        <taxon>Bacillota</taxon>
        <taxon>Bacilli</taxon>
        <taxon>Bacillales</taxon>
        <taxon>Bacillaceae</taxon>
        <taxon>Bacillus</taxon>
        <taxon>Bacillus cereus group</taxon>
    </lineage>
</organism>
<dbReference type="Proteomes" id="UP000018566">
    <property type="component" value="Plasmid pBMB0233"/>
</dbReference>
<accession>A0A9W3PJP2</accession>
<dbReference type="Proteomes" id="UP000018566">
    <property type="component" value="Plasmid pBMB0232"/>
</dbReference>
<gene>
    <name evidence="3" type="ORF">YBT1518_31830</name>
    <name evidence="2" type="ORF">YBT1518_33077</name>
</gene>
<reference evidence="3 4" key="1">
    <citation type="submission" date="2013-05" db="EMBL/GenBank/DDBJ databases">
        <title>Complete genome sequence of Bacillus thuringiensis YBT-1518, a typical strain with high toxicity to nematode.</title>
        <authorList>
            <person name="Wang P."/>
            <person name="Zhang C."/>
            <person name="Guo M."/>
            <person name="Guo S."/>
            <person name="Zhu Y."/>
            <person name="Zheng J."/>
            <person name="Zhu L."/>
            <person name="Ruan L."/>
            <person name="Peng D."/>
            <person name="Sun M."/>
        </authorList>
    </citation>
    <scope>NUCLEOTIDE SEQUENCE [LARGE SCALE GENOMIC DNA]</scope>
    <source>
        <strain evidence="3 4">YBT-1518</strain>
        <plasmid evidence="2 4">pBMB0232</plasmid>
        <plasmid evidence="3 4">pBMB0233</plasmid>
    </source>
</reference>
<geneLocation type="plasmid" evidence="2 4">
    <name>pBMB0232</name>
</geneLocation>
<feature type="region of interest" description="Disordered" evidence="1">
    <location>
        <begin position="1"/>
        <end position="22"/>
    </location>
</feature>
<protein>
    <submittedName>
        <fullName evidence="3">Isocitrate dehydrogenase (NADP)</fullName>
    </submittedName>
</protein>
<evidence type="ECO:0000256" key="1">
    <source>
        <dbReference type="SAM" id="MobiDB-lite"/>
    </source>
</evidence>
<dbReference type="EMBL" id="CP005939">
    <property type="protein sequence ID" value="AHA75639.1"/>
    <property type="molecule type" value="Genomic_DNA"/>
</dbReference>
<dbReference type="AlphaFoldDB" id="A0A9W3PJP2"/>